<dbReference type="GO" id="GO:0046961">
    <property type="term" value="F:proton-transporting ATPase activity, rotational mechanism"/>
    <property type="evidence" value="ECO:0007669"/>
    <property type="project" value="InterPro"/>
</dbReference>
<dbReference type="Gene3D" id="1.10.287.3240">
    <property type="match status" value="1"/>
</dbReference>
<dbReference type="Proteomes" id="UP000289841">
    <property type="component" value="Chromosome"/>
</dbReference>
<reference evidence="6 7" key="1">
    <citation type="submission" date="2019-01" db="EMBL/GenBank/DDBJ databases">
        <authorList>
            <consortium name="Pathogen Informatics"/>
        </authorList>
    </citation>
    <scope>NUCLEOTIDE SEQUENCE [LARGE SCALE GENOMIC DNA]</scope>
    <source>
        <strain evidence="6 7">NCTC10138</strain>
    </source>
</reference>
<sequence length="244" mass="29183">MEKQINPTRMELLKLKKKLEVTIRGHKLLKDKQNELISLFIPLLERYKTVRQMVEENLITILKLYKRISVDMHDSDIQRELNVESKNLVVSYQKKLGIDIPVYEYDLNGKNDYSLENTNIYFDILIKNIKSLGMELIKLAEIESQITILVDEVKKSRRRVNAIENIVIEEIKIQIKSINMKLADLERSNTIRAMKSKEIILNKEKKWRSKNEEESITFYYYSVIIFYNYSYWYNPFSIANLYKR</sequence>
<evidence type="ECO:0000256" key="1">
    <source>
        <dbReference type="ARBA" id="ARBA00005850"/>
    </source>
</evidence>
<keyword evidence="5" id="KW-1133">Transmembrane helix</keyword>
<dbReference type="InterPro" id="IPR002699">
    <property type="entry name" value="V_ATPase_D"/>
</dbReference>
<dbReference type="STRING" id="1278311.GCA_000428705_01066"/>
<keyword evidence="7" id="KW-1185">Reference proteome</keyword>
<keyword evidence="5" id="KW-0472">Membrane</keyword>
<dbReference type="OrthoDB" id="9781718at2"/>
<keyword evidence="2" id="KW-0813">Transport</keyword>
<comment type="similarity">
    <text evidence="1">Belongs to the V-ATPase D subunit family.</text>
</comment>
<dbReference type="Pfam" id="PF01813">
    <property type="entry name" value="ATP-synt_D"/>
    <property type="match status" value="1"/>
</dbReference>
<protein>
    <submittedName>
        <fullName evidence="6">V-type sodium pump subunit D</fullName>
    </submittedName>
</protein>
<organism evidence="6 7">
    <name type="scientific">Haploplasma axanthum</name>
    <name type="common">Acholeplasma axanthum</name>
    <dbReference type="NCBI Taxonomy" id="29552"/>
    <lineage>
        <taxon>Bacteria</taxon>
        <taxon>Bacillati</taxon>
        <taxon>Mycoplasmatota</taxon>
        <taxon>Mollicutes</taxon>
        <taxon>Acholeplasmatales</taxon>
        <taxon>Acholeplasmataceae</taxon>
        <taxon>Haploplasma</taxon>
    </lineage>
</organism>
<name>A0A449BCL7_HAPAX</name>
<proteinExistence type="inferred from homology"/>
<gene>
    <name evidence="6" type="primary">ntpD_2</name>
    <name evidence="6" type="ORF">NCTC10138_00533</name>
</gene>
<evidence type="ECO:0000256" key="5">
    <source>
        <dbReference type="SAM" id="Phobius"/>
    </source>
</evidence>
<evidence type="ECO:0000256" key="4">
    <source>
        <dbReference type="SAM" id="Coils"/>
    </source>
</evidence>
<dbReference type="EMBL" id="LR215048">
    <property type="protein sequence ID" value="VEU80175.1"/>
    <property type="molecule type" value="Genomic_DNA"/>
</dbReference>
<feature type="transmembrane region" description="Helical" evidence="5">
    <location>
        <begin position="216"/>
        <end position="233"/>
    </location>
</feature>
<feature type="coiled-coil region" evidence="4">
    <location>
        <begin position="139"/>
        <end position="188"/>
    </location>
</feature>
<keyword evidence="3" id="KW-0406">Ion transport</keyword>
<keyword evidence="4" id="KW-0175">Coiled coil</keyword>
<evidence type="ECO:0000313" key="7">
    <source>
        <dbReference type="Proteomes" id="UP000289841"/>
    </source>
</evidence>
<keyword evidence="5" id="KW-0812">Transmembrane</keyword>
<evidence type="ECO:0000256" key="3">
    <source>
        <dbReference type="ARBA" id="ARBA00023065"/>
    </source>
</evidence>
<evidence type="ECO:0000313" key="6">
    <source>
        <dbReference type="EMBL" id="VEU80175.1"/>
    </source>
</evidence>
<evidence type="ECO:0000256" key="2">
    <source>
        <dbReference type="ARBA" id="ARBA00022448"/>
    </source>
</evidence>
<dbReference type="KEGG" id="aaxa:NCTC10138_00533"/>
<dbReference type="NCBIfam" id="TIGR00309">
    <property type="entry name" value="V_ATPase_subD"/>
    <property type="match status" value="1"/>
</dbReference>
<dbReference type="AlphaFoldDB" id="A0A449BCL7"/>
<dbReference type="PANTHER" id="PTHR11671">
    <property type="entry name" value="V-TYPE ATP SYNTHASE SUBUNIT D"/>
    <property type="match status" value="1"/>
</dbReference>
<accession>A0A449BCL7</accession>